<evidence type="ECO:0000256" key="2">
    <source>
        <dbReference type="ARBA" id="ARBA00022448"/>
    </source>
</evidence>
<evidence type="ECO:0000256" key="1">
    <source>
        <dbReference type="ARBA" id="ARBA00004496"/>
    </source>
</evidence>
<evidence type="ECO:0000256" key="3">
    <source>
        <dbReference type="ARBA" id="ARBA00022490"/>
    </source>
</evidence>
<keyword evidence="7" id="KW-1278">Translocase</keyword>
<dbReference type="GO" id="GO:0016887">
    <property type="term" value="F:ATP hydrolysis activity"/>
    <property type="evidence" value="ECO:0007669"/>
    <property type="project" value="InterPro"/>
</dbReference>
<comment type="caution">
    <text evidence="9">The sequence shown here is derived from an EMBL/GenBank/DDBJ whole genome shotgun (WGS) entry which is preliminary data.</text>
</comment>
<keyword evidence="4" id="KW-0547">Nucleotide-binding</keyword>
<evidence type="ECO:0000256" key="6">
    <source>
        <dbReference type="ARBA" id="ARBA00022927"/>
    </source>
</evidence>
<dbReference type="GO" id="GO:0030254">
    <property type="term" value="P:protein secretion by the type III secretion system"/>
    <property type="evidence" value="ECO:0007669"/>
    <property type="project" value="InterPro"/>
</dbReference>
<accession>A0A645BH46</accession>
<dbReference type="GO" id="GO:0030257">
    <property type="term" value="C:type III protein secretion system complex"/>
    <property type="evidence" value="ECO:0007669"/>
    <property type="project" value="InterPro"/>
</dbReference>
<organism evidence="9">
    <name type="scientific">bioreactor metagenome</name>
    <dbReference type="NCBI Taxonomy" id="1076179"/>
    <lineage>
        <taxon>unclassified sequences</taxon>
        <taxon>metagenomes</taxon>
        <taxon>ecological metagenomes</taxon>
    </lineage>
</organism>
<dbReference type="InterPro" id="IPR005714">
    <property type="entry name" value="ATPase_T3SS_FliI/YscN"/>
</dbReference>
<keyword evidence="3" id="KW-0963">Cytoplasm</keyword>
<dbReference type="EMBL" id="VSSQ01018914">
    <property type="protein sequence ID" value="MPM62533.1"/>
    <property type="molecule type" value="Genomic_DNA"/>
</dbReference>
<evidence type="ECO:0000256" key="4">
    <source>
        <dbReference type="ARBA" id="ARBA00022741"/>
    </source>
</evidence>
<dbReference type="Gene3D" id="3.40.50.12240">
    <property type="match status" value="1"/>
</dbReference>
<dbReference type="InterPro" id="IPR000194">
    <property type="entry name" value="ATPase_F1/V1/A1_a/bsu_nucl-bd"/>
</dbReference>
<dbReference type="InterPro" id="IPR040627">
    <property type="entry name" value="T3SS_ATPase_C"/>
</dbReference>
<dbReference type="GO" id="GO:0046933">
    <property type="term" value="F:proton-transporting ATP synthase activity, rotational mechanism"/>
    <property type="evidence" value="ECO:0007669"/>
    <property type="project" value="TreeGrafter"/>
</dbReference>
<keyword evidence="6" id="KW-0653">Protein transport</keyword>
<dbReference type="PANTHER" id="PTHR15184">
    <property type="entry name" value="ATP SYNTHASE"/>
    <property type="match status" value="1"/>
</dbReference>
<dbReference type="InterPro" id="IPR003593">
    <property type="entry name" value="AAA+_ATPase"/>
</dbReference>
<evidence type="ECO:0000256" key="5">
    <source>
        <dbReference type="ARBA" id="ARBA00022840"/>
    </source>
</evidence>
<dbReference type="CDD" id="cd01136">
    <property type="entry name" value="ATPase_flagellum-secretory_path_III"/>
    <property type="match status" value="1"/>
</dbReference>
<dbReference type="Pfam" id="PF00006">
    <property type="entry name" value="ATP-synt_ab"/>
    <property type="match status" value="1"/>
</dbReference>
<sequence length="366" mass="39525">MPYSDTEGIRQGSRVLNTGEKLMLKVSDQLIGRTVNALGQPIDGGEPIEGGVSCLIGGVPSNPMQRPRIDTPIEMGVRAIDGCLTIGKGQRMGIFAGSGVGKSTLMGMLARNVKADVNVIALVGERGREVVEFINRDLGPEGQKRSVIVVATSDQPAMQRSKCALSATAIAEYFCRQGKDVLLMMDSLTRFCMAQREIGLSVGEPPVARGYTPSIYAALPKLLERAGNFERGSITGIYTVLVEGDDTNEPIADTVRGIIDGHIILSRKIAAKNHYPAIDLLNSVSRLMNDIAEKAQIQAASKLRNMMAVYENNQDLISIGAYKHGSNHELDEALAHIDGINDFLQQSVDEKIAFTDTVKTLCKIVQ</sequence>
<dbReference type="PANTHER" id="PTHR15184:SF9">
    <property type="entry name" value="SPI-1 TYPE 3 SECRETION SYSTEM ATPASE"/>
    <property type="match status" value="1"/>
</dbReference>
<keyword evidence="2" id="KW-0813">Transport</keyword>
<name>A0A645BH46_9ZZZZ</name>
<evidence type="ECO:0000259" key="8">
    <source>
        <dbReference type="SMART" id="SM00382"/>
    </source>
</evidence>
<proteinExistence type="predicted"/>
<dbReference type="GO" id="GO:0005737">
    <property type="term" value="C:cytoplasm"/>
    <property type="evidence" value="ECO:0007669"/>
    <property type="project" value="UniProtKB-SubCell"/>
</dbReference>
<protein>
    <submittedName>
        <fullName evidence="9">Putative ATP synthase YscN</fullName>
    </submittedName>
</protein>
<dbReference type="Pfam" id="PF18269">
    <property type="entry name" value="T3SS_ATPase_C"/>
    <property type="match status" value="1"/>
</dbReference>
<dbReference type="FunFam" id="3.40.50.12240:FF:000002">
    <property type="entry name" value="Flagellum-specific ATP synthase FliI"/>
    <property type="match status" value="1"/>
</dbReference>
<evidence type="ECO:0000313" key="9">
    <source>
        <dbReference type="EMBL" id="MPM62533.1"/>
    </source>
</evidence>
<dbReference type="InterPro" id="IPR050053">
    <property type="entry name" value="ATPase_alpha/beta_chains"/>
</dbReference>
<comment type="subcellular location">
    <subcellularLocation>
        <location evidence="1">Cytoplasm</location>
    </subcellularLocation>
</comment>
<dbReference type="SUPFAM" id="SSF52540">
    <property type="entry name" value="P-loop containing nucleoside triphosphate hydrolases"/>
    <property type="match status" value="1"/>
</dbReference>
<keyword evidence="5" id="KW-0067">ATP-binding</keyword>
<gene>
    <name evidence="9" type="primary">yscN_12</name>
    <name evidence="9" type="ORF">SDC9_109406</name>
</gene>
<dbReference type="GO" id="GO:0005524">
    <property type="term" value="F:ATP binding"/>
    <property type="evidence" value="ECO:0007669"/>
    <property type="project" value="UniProtKB-KW"/>
</dbReference>
<reference evidence="9" key="1">
    <citation type="submission" date="2019-08" db="EMBL/GenBank/DDBJ databases">
        <authorList>
            <person name="Kucharzyk K."/>
            <person name="Murdoch R.W."/>
            <person name="Higgins S."/>
            <person name="Loffler F."/>
        </authorList>
    </citation>
    <scope>NUCLEOTIDE SEQUENCE</scope>
</reference>
<dbReference type="NCBIfam" id="TIGR01026">
    <property type="entry name" value="fliI_yscN"/>
    <property type="match status" value="1"/>
</dbReference>
<dbReference type="AlphaFoldDB" id="A0A645BH46"/>
<feature type="domain" description="AAA+ ATPase" evidence="8">
    <location>
        <begin position="88"/>
        <end position="270"/>
    </location>
</feature>
<dbReference type="SMART" id="SM00382">
    <property type="entry name" value="AAA"/>
    <property type="match status" value="1"/>
</dbReference>
<evidence type="ECO:0000256" key="7">
    <source>
        <dbReference type="ARBA" id="ARBA00022967"/>
    </source>
</evidence>
<dbReference type="InterPro" id="IPR027417">
    <property type="entry name" value="P-loop_NTPase"/>
</dbReference>